<feature type="transmembrane region" description="Helical" evidence="1">
    <location>
        <begin position="109"/>
        <end position="132"/>
    </location>
</feature>
<dbReference type="Proteomes" id="UP000291084">
    <property type="component" value="Chromosome 6"/>
</dbReference>
<reference evidence="2 3" key="1">
    <citation type="journal article" date="2015" name="Sci. Rep.">
        <title>The power of single molecule real-time sequencing technology in the de novo assembly of a eukaryotic genome.</title>
        <authorList>
            <person name="Sakai H."/>
            <person name="Naito K."/>
            <person name="Ogiso-Tanaka E."/>
            <person name="Takahashi Y."/>
            <person name="Iseki K."/>
            <person name="Muto C."/>
            <person name="Satou K."/>
            <person name="Teruya K."/>
            <person name="Shiroma A."/>
            <person name="Shimoji M."/>
            <person name="Hirano T."/>
            <person name="Itoh T."/>
            <person name="Kaga A."/>
            <person name="Tomooka N."/>
        </authorList>
    </citation>
    <scope>NUCLEOTIDE SEQUENCE [LARGE SCALE GENOMIC DNA]</scope>
    <source>
        <strain evidence="3">cv. Shumari</strain>
    </source>
</reference>
<keyword evidence="3" id="KW-1185">Reference proteome</keyword>
<proteinExistence type="predicted"/>
<evidence type="ECO:0000313" key="3">
    <source>
        <dbReference type="Proteomes" id="UP000291084"/>
    </source>
</evidence>
<dbReference type="EMBL" id="AP015039">
    <property type="protein sequence ID" value="BAT89483.1"/>
    <property type="molecule type" value="Genomic_DNA"/>
</dbReference>
<evidence type="ECO:0000313" key="2">
    <source>
        <dbReference type="EMBL" id="BAT89483.1"/>
    </source>
</evidence>
<protein>
    <recommendedName>
        <fullName evidence="4">Transmembrane protein</fullName>
    </recommendedName>
</protein>
<accession>A0A0S3S9K5</accession>
<keyword evidence="1" id="KW-1133">Transmembrane helix</keyword>
<gene>
    <name evidence="2" type="primary">Vigan.06G044700</name>
    <name evidence="2" type="ORF">VIGAN_06044700</name>
</gene>
<evidence type="ECO:0008006" key="4">
    <source>
        <dbReference type="Google" id="ProtNLM"/>
    </source>
</evidence>
<organism evidence="2 3">
    <name type="scientific">Vigna angularis var. angularis</name>
    <dbReference type="NCBI Taxonomy" id="157739"/>
    <lineage>
        <taxon>Eukaryota</taxon>
        <taxon>Viridiplantae</taxon>
        <taxon>Streptophyta</taxon>
        <taxon>Embryophyta</taxon>
        <taxon>Tracheophyta</taxon>
        <taxon>Spermatophyta</taxon>
        <taxon>Magnoliopsida</taxon>
        <taxon>eudicotyledons</taxon>
        <taxon>Gunneridae</taxon>
        <taxon>Pentapetalae</taxon>
        <taxon>rosids</taxon>
        <taxon>fabids</taxon>
        <taxon>Fabales</taxon>
        <taxon>Fabaceae</taxon>
        <taxon>Papilionoideae</taxon>
        <taxon>50 kb inversion clade</taxon>
        <taxon>NPAAA clade</taxon>
        <taxon>indigoferoid/millettioid clade</taxon>
        <taxon>Phaseoleae</taxon>
        <taxon>Vigna</taxon>
    </lineage>
</organism>
<keyword evidence="1" id="KW-0812">Transmembrane</keyword>
<keyword evidence="1" id="KW-0472">Membrane</keyword>
<dbReference type="AlphaFoldDB" id="A0A0S3S9K5"/>
<name>A0A0S3S9K5_PHAAN</name>
<sequence>MQRRRACIAIFRQWDQNGSSGHGNAVLSGEFPLCRLWICGCCLHFVVNYCWKSLTLLLGWFELRSEDSFFSIISIYYLLKRVLVLPCNLVFVFSSGLSLEFNVGTVNCLHFGLCFFLCFEFAFGVSLVFGFGKWGQLVFCCRIDGALNLYNLLQHFDYVSFFCGIYGKGMHCCSCLCV</sequence>
<feature type="transmembrane region" description="Helical" evidence="1">
    <location>
        <begin position="82"/>
        <end position="103"/>
    </location>
</feature>
<evidence type="ECO:0000256" key="1">
    <source>
        <dbReference type="SAM" id="Phobius"/>
    </source>
</evidence>